<evidence type="ECO:0000313" key="4">
    <source>
        <dbReference type="Proteomes" id="UP000289340"/>
    </source>
</evidence>
<comment type="caution">
    <text evidence="3">The sequence shown here is derived from an EMBL/GenBank/DDBJ whole genome shotgun (WGS) entry which is preliminary data.</text>
</comment>
<evidence type="ECO:0000313" key="3">
    <source>
        <dbReference type="EMBL" id="RZC19868.1"/>
    </source>
</evidence>
<dbReference type="InterPro" id="IPR011990">
    <property type="entry name" value="TPR-like_helical_dom_sf"/>
</dbReference>
<feature type="compositionally biased region" description="Polar residues" evidence="2">
    <location>
        <begin position="108"/>
        <end position="119"/>
    </location>
</feature>
<sequence>MIRSPLSCPSLVLRKYFLEPGNPFQTTLLSFRFEQTLTIAYNHLIGTLKSRTLLNVLNIDSNMMKGTQVGIPNVGWEMTNGSIIKVAKKILNGAVDEEERHEAYLEPNSHNGSETGSEISDNEAYPIPQVSYNEDMKLRRNVSRYVGDGQQKASSHGRQRDGESLDAEHEEDEESASKIGRNAIETFNGMIHRGLKPNAVTFVNLSKGCSHAGMVEDGLNYFNSMEKIYGVVPKEEHYSCAIDLLGRAGKLKEAEDFINNMSLAGVLFLGLVKFMGTWKGPNLQQTN</sequence>
<keyword evidence="1" id="KW-0677">Repeat</keyword>
<evidence type="ECO:0000256" key="2">
    <source>
        <dbReference type="SAM" id="MobiDB-lite"/>
    </source>
</evidence>
<dbReference type="PANTHER" id="PTHR47926:SF366">
    <property type="entry name" value="PENTATRICOPEPTIDE REPEAT SUPERFAMILY PROTEIN"/>
    <property type="match status" value="1"/>
</dbReference>
<dbReference type="InterPro" id="IPR002885">
    <property type="entry name" value="PPR_rpt"/>
</dbReference>
<gene>
    <name evidence="3" type="ORF">D0Y65_006630</name>
</gene>
<dbReference type="EMBL" id="QZWG01000003">
    <property type="protein sequence ID" value="RZC19868.1"/>
    <property type="molecule type" value="Genomic_DNA"/>
</dbReference>
<dbReference type="Pfam" id="PF01535">
    <property type="entry name" value="PPR"/>
    <property type="match status" value="2"/>
</dbReference>
<feature type="region of interest" description="Disordered" evidence="2">
    <location>
        <begin position="147"/>
        <end position="178"/>
    </location>
</feature>
<feature type="compositionally biased region" description="Basic and acidic residues" evidence="2">
    <location>
        <begin position="158"/>
        <end position="167"/>
    </location>
</feature>
<feature type="region of interest" description="Disordered" evidence="2">
    <location>
        <begin position="103"/>
        <end position="126"/>
    </location>
</feature>
<evidence type="ECO:0000256" key="1">
    <source>
        <dbReference type="ARBA" id="ARBA00022737"/>
    </source>
</evidence>
<keyword evidence="4" id="KW-1185">Reference proteome</keyword>
<dbReference type="PANTHER" id="PTHR47926">
    <property type="entry name" value="PENTATRICOPEPTIDE REPEAT-CONTAINING PROTEIN"/>
    <property type="match status" value="1"/>
</dbReference>
<dbReference type="InterPro" id="IPR046960">
    <property type="entry name" value="PPR_At4g14850-like_plant"/>
</dbReference>
<accession>A0A445L9U6</accession>
<protein>
    <submittedName>
        <fullName evidence="3">Pentatricopeptide repeat-containing protein</fullName>
    </submittedName>
</protein>
<dbReference type="GO" id="GO:0009451">
    <property type="term" value="P:RNA modification"/>
    <property type="evidence" value="ECO:0007669"/>
    <property type="project" value="InterPro"/>
</dbReference>
<proteinExistence type="predicted"/>
<name>A0A445L9U6_GLYSO</name>
<dbReference type="Gene3D" id="1.25.40.10">
    <property type="entry name" value="Tetratricopeptide repeat domain"/>
    <property type="match status" value="1"/>
</dbReference>
<dbReference type="Proteomes" id="UP000289340">
    <property type="component" value="Chromosome 3"/>
</dbReference>
<dbReference type="AlphaFoldDB" id="A0A445L9U6"/>
<organism evidence="3 4">
    <name type="scientific">Glycine soja</name>
    <name type="common">Wild soybean</name>
    <dbReference type="NCBI Taxonomy" id="3848"/>
    <lineage>
        <taxon>Eukaryota</taxon>
        <taxon>Viridiplantae</taxon>
        <taxon>Streptophyta</taxon>
        <taxon>Embryophyta</taxon>
        <taxon>Tracheophyta</taxon>
        <taxon>Spermatophyta</taxon>
        <taxon>Magnoliopsida</taxon>
        <taxon>eudicotyledons</taxon>
        <taxon>Gunneridae</taxon>
        <taxon>Pentapetalae</taxon>
        <taxon>rosids</taxon>
        <taxon>fabids</taxon>
        <taxon>Fabales</taxon>
        <taxon>Fabaceae</taxon>
        <taxon>Papilionoideae</taxon>
        <taxon>50 kb inversion clade</taxon>
        <taxon>NPAAA clade</taxon>
        <taxon>indigoferoid/millettioid clade</taxon>
        <taxon>Phaseoleae</taxon>
        <taxon>Glycine</taxon>
        <taxon>Glycine subgen. Soja</taxon>
    </lineage>
</organism>
<reference evidence="3 4" key="1">
    <citation type="submission" date="2018-09" db="EMBL/GenBank/DDBJ databases">
        <title>A high-quality reference genome of wild soybean provides a powerful tool to mine soybean genomes.</title>
        <authorList>
            <person name="Xie M."/>
            <person name="Chung C.Y.L."/>
            <person name="Li M.-W."/>
            <person name="Wong F.-L."/>
            <person name="Chan T.-F."/>
            <person name="Lam H.-M."/>
        </authorList>
    </citation>
    <scope>NUCLEOTIDE SEQUENCE [LARGE SCALE GENOMIC DNA]</scope>
    <source>
        <strain evidence="4">cv. W05</strain>
        <tissue evidence="3">Hypocotyl of etiolated seedlings</tissue>
    </source>
</reference>
<dbReference type="GO" id="GO:0003723">
    <property type="term" value="F:RNA binding"/>
    <property type="evidence" value="ECO:0007669"/>
    <property type="project" value="InterPro"/>
</dbReference>